<accession>A0ABD2BFE5</accession>
<evidence type="ECO:0000313" key="2">
    <source>
        <dbReference type="Proteomes" id="UP001607302"/>
    </source>
</evidence>
<keyword evidence="2" id="KW-1185">Reference proteome</keyword>
<organism evidence="1 2">
    <name type="scientific">Vespula squamosa</name>
    <name type="common">Southern yellow jacket</name>
    <name type="synonym">Wasp</name>
    <dbReference type="NCBI Taxonomy" id="30214"/>
    <lineage>
        <taxon>Eukaryota</taxon>
        <taxon>Metazoa</taxon>
        <taxon>Ecdysozoa</taxon>
        <taxon>Arthropoda</taxon>
        <taxon>Hexapoda</taxon>
        <taxon>Insecta</taxon>
        <taxon>Pterygota</taxon>
        <taxon>Neoptera</taxon>
        <taxon>Endopterygota</taxon>
        <taxon>Hymenoptera</taxon>
        <taxon>Apocrita</taxon>
        <taxon>Aculeata</taxon>
        <taxon>Vespoidea</taxon>
        <taxon>Vespidae</taxon>
        <taxon>Vespinae</taxon>
        <taxon>Vespula</taxon>
    </lineage>
</organism>
<comment type="caution">
    <text evidence="1">The sequence shown here is derived from an EMBL/GenBank/DDBJ whole genome shotgun (WGS) entry which is preliminary data.</text>
</comment>
<proteinExistence type="predicted"/>
<gene>
    <name evidence="1" type="ORF">V1478_005013</name>
</gene>
<sequence length="118" mass="14228">MLTRNHCPILCITIFILNYIQKFLSPCTRDRYHLSSLYNICICVDAIAHNGDNFSLLHFHTRYERKVLNNLKQFLTINTERKEDRITCNMITEKFYNYICNFLKLSKIQIILDIEYER</sequence>
<dbReference type="EMBL" id="JAUDFV010000105">
    <property type="protein sequence ID" value="KAL2731468.1"/>
    <property type="molecule type" value="Genomic_DNA"/>
</dbReference>
<name>A0ABD2BFE5_VESSQ</name>
<dbReference type="AlphaFoldDB" id="A0ABD2BFE5"/>
<reference evidence="1 2" key="1">
    <citation type="journal article" date="2024" name="Ann. Entomol. Soc. Am.">
        <title>Genomic analyses of the southern and eastern yellowjacket wasps (Hymenoptera: Vespidae) reveal evolutionary signatures of social life.</title>
        <authorList>
            <person name="Catto M.A."/>
            <person name="Caine P.B."/>
            <person name="Orr S.E."/>
            <person name="Hunt B.G."/>
            <person name="Goodisman M.A.D."/>
        </authorList>
    </citation>
    <scope>NUCLEOTIDE SEQUENCE [LARGE SCALE GENOMIC DNA]</scope>
    <source>
        <strain evidence="1">233</strain>
        <tissue evidence="1">Head and thorax</tissue>
    </source>
</reference>
<evidence type="ECO:0000313" key="1">
    <source>
        <dbReference type="EMBL" id="KAL2731468.1"/>
    </source>
</evidence>
<dbReference type="Proteomes" id="UP001607302">
    <property type="component" value="Unassembled WGS sequence"/>
</dbReference>
<protein>
    <submittedName>
        <fullName evidence="1">Uncharacterized protein</fullName>
    </submittedName>
</protein>